<dbReference type="AlphaFoldDB" id="A0AA85KEF2"/>
<evidence type="ECO:0000313" key="2">
    <source>
        <dbReference type="Proteomes" id="UP000050795"/>
    </source>
</evidence>
<reference evidence="3" key="2">
    <citation type="submission" date="2023-11" db="UniProtKB">
        <authorList>
            <consortium name="WormBaseParasite"/>
        </authorList>
    </citation>
    <scope>IDENTIFICATION</scope>
</reference>
<feature type="chain" id="PRO_5041723284" description="Protein TsetseEP domain-containing protein" evidence="1">
    <location>
        <begin position="30"/>
        <end position="221"/>
    </location>
</feature>
<proteinExistence type="predicted"/>
<evidence type="ECO:0000256" key="1">
    <source>
        <dbReference type="SAM" id="SignalP"/>
    </source>
</evidence>
<protein>
    <recommendedName>
        <fullName evidence="4">Protein TsetseEP domain-containing protein</fullName>
    </recommendedName>
</protein>
<accession>A0AA85KEF2</accession>
<name>A0AA85KEF2_TRIRE</name>
<organism evidence="2 3">
    <name type="scientific">Trichobilharzia regenti</name>
    <name type="common">Nasal bird schistosome</name>
    <dbReference type="NCBI Taxonomy" id="157069"/>
    <lineage>
        <taxon>Eukaryota</taxon>
        <taxon>Metazoa</taxon>
        <taxon>Spiralia</taxon>
        <taxon>Lophotrochozoa</taxon>
        <taxon>Platyhelminthes</taxon>
        <taxon>Trematoda</taxon>
        <taxon>Digenea</taxon>
        <taxon>Strigeidida</taxon>
        <taxon>Schistosomatoidea</taxon>
        <taxon>Schistosomatidae</taxon>
        <taxon>Trichobilharzia</taxon>
    </lineage>
</organism>
<dbReference type="WBParaSite" id="TREG1_80390.1">
    <property type="protein sequence ID" value="TREG1_80390.1"/>
    <property type="gene ID" value="TREG1_80390"/>
</dbReference>
<evidence type="ECO:0008006" key="4">
    <source>
        <dbReference type="Google" id="ProtNLM"/>
    </source>
</evidence>
<feature type="signal peptide" evidence="1">
    <location>
        <begin position="1"/>
        <end position="29"/>
    </location>
</feature>
<keyword evidence="1" id="KW-0732">Signal</keyword>
<keyword evidence="2" id="KW-1185">Reference proteome</keyword>
<dbReference type="Proteomes" id="UP000050795">
    <property type="component" value="Unassembled WGS sequence"/>
</dbReference>
<reference evidence="2" key="1">
    <citation type="submission" date="2022-06" db="EMBL/GenBank/DDBJ databases">
        <authorList>
            <person name="Berger JAMES D."/>
            <person name="Berger JAMES D."/>
        </authorList>
    </citation>
    <scope>NUCLEOTIDE SEQUENCE [LARGE SCALE GENOMIC DNA]</scope>
</reference>
<sequence>MLFTMPNPALRLCTVVLLLTLSSIKPYLTCPTMMKISRLERNYTSQTHQIENRETYLTCPTMMKISRLERNYTSQTHQIENRERYIDRKLAHQNKTIGLYLKCQREYYAASFLTDAYEGLLVFMNKAKRLCGDYVKDYEGYVSQYQNHFNYFKGQSLHPMYRRCTAYLPIPMNIAVAQTTRMLYFECLRASKYIKHSLITDHYQIIAQAIEESTKRPEIRK</sequence>
<evidence type="ECO:0000313" key="3">
    <source>
        <dbReference type="WBParaSite" id="TREG1_80390.1"/>
    </source>
</evidence>